<sequence length="84" mass="9546">VVVITFLLRRRPELTTDAFHRYWREQHGPLVAGHAEALGIRRYIQLHTTDSPLGAAIARSRECEPTDYDGIAILWFDSEDALVA</sequence>
<name>A0AAW5N3X3_9ESCH</name>
<dbReference type="InterPro" id="IPR011008">
    <property type="entry name" value="Dimeric_a/b-barrel"/>
</dbReference>
<comment type="caution">
    <text evidence="2">The sequence shown here is derived from an EMBL/GenBank/DDBJ whole genome shotgun (WGS) entry which is preliminary data.</text>
</comment>
<dbReference type="Proteomes" id="UP001206878">
    <property type="component" value="Unassembled WGS sequence"/>
</dbReference>
<protein>
    <submittedName>
        <fullName evidence="2">EthD domain-containing protein</fullName>
    </submittedName>
</protein>
<evidence type="ECO:0000259" key="1">
    <source>
        <dbReference type="Pfam" id="PF07110"/>
    </source>
</evidence>
<dbReference type="AlphaFoldDB" id="A0AAW5N3X3"/>
<accession>A0AAW5N3X3</accession>
<evidence type="ECO:0000313" key="2">
    <source>
        <dbReference type="EMBL" id="MCR6679292.1"/>
    </source>
</evidence>
<feature type="non-terminal residue" evidence="2">
    <location>
        <position position="84"/>
    </location>
</feature>
<evidence type="ECO:0000313" key="3">
    <source>
        <dbReference type="Proteomes" id="UP001206878"/>
    </source>
</evidence>
<organism evidence="2 3">
    <name type="scientific">Escherichia marmotae</name>
    <dbReference type="NCBI Taxonomy" id="1499973"/>
    <lineage>
        <taxon>Bacteria</taxon>
        <taxon>Pseudomonadati</taxon>
        <taxon>Pseudomonadota</taxon>
        <taxon>Gammaproteobacteria</taxon>
        <taxon>Enterobacterales</taxon>
        <taxon>Enterobacteriaceae</taxon>
        <taxon>Escherichia</taxon>
    </lineage>
</organism>
<dbReference type="Gene3D" id="3.30.70.100">
    <property type="match status" value="1"/>
</dbReference>
<dbReference type="InterPro" id="IPR009799">
    <property type="entry name" value="EthD_dom"/>
</dbReference>
<dbReference type="EMBL" id="JANPXH010001069">
    <property type="protein sequence ID" value="MCR6679292.1"/>
    <property type="molecule type" value="Genomic_DNA"/>
</dbReference>
<dbReference type="GO" id="GO:0016491">
    <property type="term" value="F:oxidoreductase activity"/>
    <property type="evidence" value="ECO:0007669"/>
    <property type="project" value="InterPro"/>
</dbReference>
<dbReference type="SUPFAM" id="SSF54909">
    <property type="entry name" value="Dimeric alpha+beta barrel"/>
    <property type="match status" value="1"/>
</dbReference>
<proteinExistence type="predicted"/>
<gene>
    <name evidence="2" type="ORF">NVV43_27895</name>
</gene>
<feature type="non-terminal residue" evidence="2">
    <location>
        <position position="1"/>
    </location>
</feature>
<dbReference type="Pfam" id="PF07110">
    <property type="entry name" value="EthD"/>
    <property type="match status" value="1"/>
</dbReference>
<reference evidence="2" key="1">
    <citation type="submission" date="2022-07" db="EMBL/GenBank/DDBJ databases">
        <title>Diversity of ethanolamine utilization by human commensal Escherichia coli.</title>
        <authorList>
            <person name="Jubelin G."/>
        </authorList>
    </citation>
    <scope>NUCLEOTIDE SEQUENCE</scope>
    <source>
        <strain evidence="2">S1</strain>
    </source>
</reference>
<feature type="domain" description="EthD" evidence="1">
    <location>
        <begin position="11"/>
        <end position="84"/>
    </location>
</feature>